<proteinExistence type="predicted"/>
<organism evidence="1 2">
    <name type="scientific">Conexibacter stalactiti</name>
    <dbReference type="NCBI Taxonomy" id="1940611"/>
    <lineage>
        <taxon>Bacteria</taxon>
        <taxon>Bacillati</taxon>
        <taxon>Actinomycetota</taxon>
        <taxon>Thermoleophilia</taxon>
        <taxon>Solirubrobacterales</taxon>
        <taxon>Conexibacteraceae</taxon>
        <taxon>Conexibacter</taxon>
    </lineage>
</organism>
<accession>A0ABU4HVB8</accession>
<keyword evidence="2" id="KW-1185">Reference proteome</keyword>
<gene>
    <name evidence="1" type="ORF">R7226_16815</name>
</gene>
<comment type="caution">
    <text evidence="1">The sequence shown here is derived from an EMBL/GenBank/DDBJ whole genome shotgun (WGS) entry which is preliminary data.</text>
</comment>
<dbReference type="RefSeq" id="WP_318598368.1">
    <property type="nucleotide sequence ID" value="NZ_JAWSTH010000045.1"/>
</dbReference>
<name>A0ABU4HVB8_9ACTN</name>
<dbReference type="Proteomes" id="UP001284601">
    <property type="component" value="Unassembled WGS sequence"/>
</dbReference>
<reference evidence="2" key="1">
    <citation type="submission" date="2023-07" db="EMBL/GenBank/DDBJ databases">
        <title>Conexibacter stalactiti sp. nov., isolated from stalactites in a lava cave and emended description of the genus Conexibacter.</title>
        <authorList>
            <person name="Lee S.D."/>
        </authorList>
    </citation>
    <scope>NUCLEOTIDE SEQUENCE [LARGE SCALE GENOMIC DNA]</scope>
    <source>
        <strain evidence="2">KCTC 39840</strain>
    </source>
</reference>
<evidence type="ECO:0000313" key="2">
    <source>
        <dbReference type="Proteomes" id="UP001284601"/>
    </source>
</evidence>
<protein>
    <submittedName>
        <fullName evidence="1">Uncharacterized protein</fullName>
    </submittedName>
</protein>
<dbReference type="EMBL" id="JAWSTH010000045">
    <property type="protein sequence ID" value="MDW5596014.1"/>
    <property type="molecule type" value="Genomic_DNA"/>
</dbReference>
<evidence type="ECO:0000313" key="1">
    <source>
        <dbReference type="EMBL" id="MDW5596014.1"/>
    </source>
</evidence>
<sequence length="67" mass="7560">MTRPPISPVLEPFDVAVWLDADIPWVMRAIAEDGMPVLGYRSDGVPLLAVDEVRAWLRRPTLQDDET</sequence>